<comment type="caution">
    <text evidence="2">The sequence shown here is derived from an EMBL/GenBank/DDBJ whole genome shotgun (WGS) entry which is preliminary data.</text>
</comment>
<dbReference type="HOGENOM" id="CLU_131453_0_0_9"/>
<dbReference type="eggNOG" id="COG2198">
    <property type="taxonomic scope" value="Bacteria"/>
</dbReference>
<reference evidence="2 3" key="2">
    <citation type="submission" date="2009-02" db="EMBL/GenBank/DDBJ databases">
        <title>Draft genome sequence of Holdemania filiformis DSM 12042.</title>
        <authorList>
            <person name="Sudarsanam P."/>
            <person name="Ley R."/>
            <person name="Guruge J."/>
            <person name="Turnbaugh P.J."/>
            <person name="Mahowald M."/>
            <person name="Liep D."/>
            <person name="Gordon J."/>
        </authorList>
    </citation>
    <scope>NUCLEOTIDE SEQUENCE [LARGE SCALE GENOMIC DNA]</scope>
    <source>
        <strain evidence="2 3">DSM 12042</strain>
    </source>
</reference>
<dbReference type="GO" id="GO:0000160">
    <property type="term" value="P:phosphorelay signal transduction system"/>
    <property type="evidence" value="ECO:0007669"/>
    <property type="project" value="InterPro"/>
</dbReference>
<name>B9Y591_9FIRM</name>
<dbReference type="Gene3D" id="1.20.120.160">
    <property type="entry name" value="HPT domain"/>
    <property type="match status" value="1"/>
</dbReference>
<evidence type="ECO:0000313" key="3">
    <source>
        <dbReference type="Proteomes" id="UP000005950"/>
    </source>
</evidence>
<dbReference type="InterPro" id="IPR008207">
    <property type="entry name" value="Sig_transdc_His_kin_Hpt_dom"/>
</dbReference>
<accession>B9Y591</accession>
<sequence>MADSVMLSEIRRPGGEQLVYFDRRSEPGDFRNLGGNHFMMTVEQCYKQLGGDYADIIRRMRTDERVIKFLGMLLRDDSFCQLKTALENEDYETAFRASHTLKGVLLNLSLTSQARVISELTEVLRARQANEQIGPLFDQAEMAYRQLTAVIEDLLGKKEQS</sequence>
<dbReference type="EMBL" id="ACCF01000055">
    <property type="protein sequence ID" value="EEF68829.1"/>
    <property type="molecule type" value="Genomic_DNA"/>
</dbReference>
<feature type="domain" description="HPt" evidence="1">
    <location>
        <begin position="81"/>
        <end position="147"/>
    </location>
</feature>
<dbReference type="SUPFAM" id="SSF47226">
    <property type="entry name" value="Histidine-containing phosphotransfer domain, HPT domain"/>
    <property type="match status" value="1"/>
</dbReference>
<dbReference type="Pfam" id="PF01627">
    <property type="entry name" value="Hpt"/>
    <property type="match status" value="1"/>
</dbReference>
<reference evidence="2 3" key="1">
    <citation type="submission" date="2008-12" db="EMBL/GenBank/DDBJ databases">
        <authorList>
            <person name="Fulton L."/>
            <person name="Clifton S."/>
            <person name="Fulton B."/>
            <person name="Xu J."/>
            <person name="Minx P."/>
            <person name="Pepin K.H."/>
            <person name="Johnson M."/>
            <person name="Bhonagiri V."/>
            <person name="Nash W.E."/>
            <person name="Mardis E.R."/>
            <person name="Wilson R.K."/>
        </authorList>
    </citation>
    <scope>NUCLEOTIDE SEQUENCE [LARGE SCALE GENOMIC DNA]</scope>
    <source>
        <strain evidence="2 3">DSM 12042</strain>
    </source>
</reference>
<dbReference type="AlphaFoldDB" id="B9Y591"/>
<evidence type="ECO:0000259" key="1">
    <source>
        <dbReference type="Pfam" id="PF01627"/>
    </source>
</evidence>
<organism evidence="2 3">
    <name type="scientific">Holdemania filiformis DSM 12042</name>
    <dbReference type="NCBI Taxonomy" id="545696"/>
    <lineage>
        <taxon>Bacteria</taxon>
        <taxon>Bacillati</taxon>
        <taxon>Bacillota</taxon>
        <taxon>Erysipelotrichia</taxon>
        <taxon>Erysipelotrichales</taxon>
        <taxon>Erysipelotrichaceae</taxon>
        <taxon>Holdemania</taxon>
    </lineage>
</organism>
<gene>
    <name evidence="2" type="ORF">HOLDEFILI_00973</name>
</gene>
<protein>
    <recommendedName>
        <fullName evidence="1">HPt domain-containing protein</fullName>
    </recommendedName>
</protein>
<dbReference type="InterPro" id="IPR036641">
    <property type="entry name" value="HPT_dom_sf"/>
</dbReference>
<proteinExistence type="predicted"/>
<evidence type="ECO:0000313" key="2">
    <source>
        <dbReference type="EMBL" id="EEF68829.1"/>
    </source>
</evidence>
<dbReference type="Proteomes" id="UP000005950">
    <property type="component" value="Unassembled WGS sequence"/>
</dbReference>
<dbReference type="STRING" id="545696.HOLDEFILI_00973"/>